<dbReference type="AlphaFoldDB" id="A0A8H6XNB2"/>
<gene>
    <name evidence="2" type="ORF">MSAN_01925000</name>
</gene>
<evidence type="ECO:0000256" key="1">
    <source>
        <dbReference type="SAM" id="MobiDB-lite"/>
    </source>
</evidence>
<dbReference type="PANTHER" id="PTHR42057">
    <property type="entry name" value="F-BOX DOMAIN PROTEIN (AFU_ORTHOLOGUE AFUA_4G00200)"/>
    <property type="match status" value="1"/>
</dbReference>
<dbReference type="EMBL" id="JACAZH010000021">
    <property type="protein sequence ID" value="KAF7344438.1"/>
    <property type="molecule type" value="Genomic_DNA"/>
</dbReference>
<proteinExistence type="predicted"/>
<feature type="compositionally biased region" description="Acidic residues" evidence="1">
    <location>
        <begin position="87"/>
        <end position="100"/>
    </location>
</feature>
<reference evidence="2" key="1">
    <citation type="submission" date="2020-05" db="EMBL/GenBank/DDBJ databases">
        <title>Mycena genomes resolve the evolution of fungal bioluminescence.</title>
        <authorList>
            <person name="Tsai I.J."/>
        </authorList>
    </citation>
    <scope>NUCLEOTIDE SEQUENCE</scope>
    <source>
        <strain evidence="2">160909Yilan</strain>
    </source>
</reference>
<name>A0A8H6XNB2_9AGAR</name>
<evidence type="ECO:0000313" key="2">
    <source>
        <dbReference type="EMBL" id="KAF7344438.1"/>
    </source>
</evidence>
<accession>A0A8H6XNB2</accession>
<dbReference type="PANTHER" id="PTHR42057:SF2">
    <property type="entry name" value="F-BOX DOMAIN PROTEIN (AFU_ORTHOLOGUE AFUA_4G00200)-RELATED"/>
    <property type="match status" value="1"/>
</dbReference>
<comment type="caution">
    <text evidence="2">The sequence shown here is derived from an EMBL/GenBank/DDBJ whole genome shotgun (WGS) entry which is preliminary data.</text>
</comment>
<dbReference type="OrthoDB" id="2858653at2759"/>
<dbReference type="Proteomes" id="UP000623467">
    <property type="component" value="Unassembled WGS sequence"/>
</dbReference>
<keyword evidence="3" id="KW-1185">Reference proteome</keyword>
<protein>
    <submittedName>
        <fullName evidence="2">Pribosyltran domain-containing protein</fullName>
    </submittedName>
</protein>
<feature type="compositionally biased region" description="Basic and acidic residues" evidence="1">
    <location>
        <begin position="77"/>
        <end position="86"/>
    </location>
</feature>
<organism evidence="2 3">
    <name type="scientific">Mycena sanguinolenta</name>
    <dbReference type="NCBI Taxonomy" id="230812"/>
    <lineage>
        <taxon>Eukaryota</taxon>
        <taxon>Fungi</taxon>
        <taxon>Dikarya</taxon>
        <taxon>Basidiomycota</taxon>
        <taxon>Agaricomycotina</taxon>
        <taxon>Agaricomycetes</taxon>
        <taxon>Agaricomycetidae</taxon>
        <taxon>Agaricales</taxon>
        <taxon>Marasmiineae</taxon>
        <taxon>Mycenaceae</taxon>
        <taxon>Mycena</taxon>
    </lineage>
</organism>
<feature type="region of interest" description="Disordered" evidence="1">
    <location>
        <begin position="77"/>
        <end position="106"/>
    </location>
</feature>
<sequence>MAELPLELVQLIAKDVEHTPSLLSLRLVSKAVNFVAAPLALRVVVVSDTPKSAEAVIFLQDCDQSITSLVKEVVFRGDPEQARTEEQGGEEGDEEEEEEGGGNRKGAQDRVFEAEQVPQAHKPAQEIFRTIAANPLPPSFVSMTLNNVLSIPDDLYLNADFHHVFALLRSLDISVLSSEGDEGSYFQDPLVEFWSASMSAIVRSATNLTTLTIRSDQLIGSCPVLSFNEVSIPQLASLTLHGFSLDPTDADAVEFIVRHKATLSRLALHGCSIDGGEDGTFTRPWHAVLEIFEKELVNLREFVFGSGESWADIEGEDGFKRDPRFGYTRLDPGWGYMRWREKLDTEDLDLPALESLLAVVEARRG</sequence>
<evidence type="ECO:0000313" key="3">
    <source>
        <dbReference type="Proteomes" id="UP000623467"/>
    </source>
</evidence>